<comment type="caution">
    <text evidence="2">The sequence shown here is derived from an EMBL/GenBank/DDBJ whole genome shotgun (WGS) entry which is preliminary data.</text>
</comment>
<feature type="region of interest" description="Disordered" evidence="1">
    <location>
        <begin position="86"/>
        <end position="112"/>
    </location>
</feature>
<reference evidence="2 3" key="1">
    <citation type="submission" date="2022-06" db="EMBL/GenBank/DDBJ databases">
        <title>Genomic Encyclopedia of Archaeal and Bacterial Type Strains, Phase II (KMG-II): from individual species to whole genera.</title>
        <authorList>
            <person name="Goeker M."/>
        </authorList>
    </citation>
    <scope>NUCLEOTIDE SEQUENCE [LARGE SCALE GENOMIC DNA]</scope>
    <source>
        <strain evidence="2 3">DSM 44693</strain>
    </source>
</reference>
<evidence type="ECO:0000313" key="2">
    <source>
        <dbReference type="EMBL" id="MCP2174755.1"/>
    </source>
</evidence>
<evidence type="ECO:0000313" key="3">
    <source>
        <dbReference type="Proteomes" id="UP001206895"/>
    </source>
</evidence>
<organism evidence="2 3">
    <name type="scientific">Williamsia maris</name>
    <dbReference type="NCBI Taxonomy" id="72806"/>
    <lineage>
        <taxon>Bacteria</taxon>
        <taxon>Bacillati</taxon>
        <taxon>Actinomycetota</taxon>
        <taxon>Actinomycetes</taxon>
        <taxon>Mycobacteriales</taxon>
        <taxon>Nocardiaceae</taxon>
        <taxon>Williamsia</taxon>
    </lineage>
</organism>
<dbReference type="EMBL" id="JAMTCJ010000001">
    <property type="protein sequence ID" value="MCP2174755.1"/>
    <property type="molecule type" value="Genomic_DNA"/>
</dbReference>
<keyword evidence="3" id="KW-1185">Reference proteome</keyword>
<protein>
    <submittedName>
        <fullName evidence="2">WXG100 family type VII secretion target</fullName>
    </submittedName>
</protein>
<dbReference type="Proteomes" id="UP001206895">
    <property type="component" value="Unassembled WGS sequence"/>
</dbReference>
<accession>A0ABT1HAH9</accession>
<dbReference type="Gene3D" id="1.10.287.1060">
    <property type="entry name" value="ESAT-6-like"/>
    <property type="match status" value="1"/>
</dbReference>
<evidence type="ECO:0000256" key="1">
    <source>
        <dbReference type="SAM" id="MobiDB-lite"/>
    </source>
</evidence>
<sequence length="112" mass="12267">MPPEEDLKVTSSDLRHAAQQLSGWETDVSVAASKAETDLQSRSGGWVGDSKKALEKAIGELREHKGSVTSRLARESKNINNAADRYAKTEKKNAEKIAKADHGNKPKLNMDH</sequence>
<dbReference type="SUPFAM" id="SSF140453">
    <property type="entry name" value="EsxAB dimer-like"/>
    <property type="match status" value="1"/>
</dbReference>
<dbReference type="Pfam" id="PF06013">
    <property type="entry name" value="WXG100"/>
    <property type="match status" value="1"/>
</dbReference>
<proteinExistence type="predicted"/>
<gene>
    <name evidence="2" type="ORF">LX13_000562</name>
</gene>
<name>A0ABT1HAH9_9NOCA</name>
<dbReference type="InterPro" id="IPR010310">
    <property type="entry name" value="T7SS_ESAT-6-like"/>
</dbReference>
<dbReference type="InterPro" id="IPR036689">
    <property type="entry name" value="ESAT-6-like_sf"/>
</dbReference>
<dbReference type="RefSeq" id="WP_253659782.1">
    <property type="nucleotide sequence ID" value="NZ_BAAAJQ010000001.1"/>
</dbReference>